<keyword evidence="11" id="KW-0449">Lipoprotein</keyword>
<keyword evidence="4" id="KW-1003">Cell membrane</keyword>
<evidence type="ECO:0000259" key="10">
    <source>
        <dbReference type="Pfam" id="PF12704"/>
    </source>
</evidence>
<dbReference type="InterPro" id="IPR011925">
    <property type="entry name" value="LolCE_TM"/>
</dbReference>
<dbReference type="InterPro" id="IPR051447">
    <property type="entry name" value="Lipoprotein-release_system"/>
</dbReference>
<dbReference type="RefSeq" id="WP_218633132.1">
    <property type="nucleotide sequence ID" value="NZ_JAHVAH010000001.1"/>
</dbReference>
<feature type="transmembrane region" description="Helical" evidence="8">
    <location>
        <begin position="318"/>
        <end position="346"/>
    </location>
</feature>
<organism evidence="11 12">
    <name type="scientific">Sphingomicrobium clamense</name>
    <dbReference type="NCBI Taxonomy" id="2851013"/>
    <lineage>
        <taxon>Bacteria</taxon>
        <taxon>Pseudomonadati</taxon>
        <taxon>Pseudomonadota</taxon>
        <taxon>Alphaproteobacteria</taxon>
        <taxon>Sphingomonadales</taxon>
        <taxon>Sphingomonadaceae</taxon>
        <taxon>Sphingomicrobium</taxon>
    </lineage>
</organism>
<evidence type="ECO:0000256" key="4">
    <source>
        <dbReference type="ARBA" id="ARBA00022475"/>
    </source>
</evidence>
<accession>A0ABS6V827</accession>
<dbReference type="Pfam" id="PF12704">
    <property type="entry name" value="MacB_PCD"/>
    <property type="match status" value="1"/>
</dbReference>
<proteinExistence type="inferred from homology"/>
<dbReference type="Proteomes" id="UP000698028">
    <property type="component" value="Unassembled WGS sequence"/>
</dbReference>
<protein>
    <submittedName>
        <fullName evidence="11">Lipoprotein-releasing ABC transporter permease subunit</fullName>
    </submittedName>
</protein>
<keyword evidence="5 8" id="KW-0812">Transmembrane</keyword>
<dbReference type="PANTHER" id="PTHR30489">
    <property type="entry name" value="LIPOPROTEIN-RELEASING SYSTEM TRANSMEMBRANE PROTEIN LOLE"/>
    <property type="match status" value="1"/>
</dbReference>
<evidence type="ECO:0000259" key="9">
    <source>
        <dbReference type="Pfam" id="PF02687"/>
    </source>
</evidence>
<dbReference type="Pfam" id="PF02687">
    <property type="entry name" value="FtsX"/>
    <property type="match status" value="1"/>
</dbReference>
<feature type="transmembrane region" description="Helical" evidence="8">
    <location>
        <begin position="382"/>
        <end position="401"/>
    </location>
</feature>
<comment type="subcellular location">
    <subcellularLocation>
        <location evidence="1">Cell membrane</location>
        <topology evidence="1">Multi-pass membrane protein</topology>
    </subcellularLocation>
</comment>
<gene>
    <name evidence="11" type="ORF">KTQ36_07855</name>
</gene>
<evidence type="ECO:0000256" key="6">
    <source>
        <dbReference type="ARBA" id="ARBA00022989"/>
    </source>
</evidence>
<dbReference type="InterPro" id="IPR025857">
    <property type="entry name" value="MacB_PCD"/>
</dbReference>
<feature type="transmembrane region" description="Helical" evidence="8">
    <location>
        <begin position="272"/>
        <end position="297"/>
    </location>
</feature>
<reference evidence="11 12" key="1">
    <citation type="submission" date="2021-07" db="EMBL/GenBank/DDBJ databases">
        <title>The draft genome sequence of Sphingomicrobium sp. B8.</title>
        <authorList>
            <person name="Mu L."/>
        </authorList>
    </citation>
    <scope>NUCLEOTIDE SEQUENCE [LARGE SCALE GENOMIC DNA]</scope>
    <source>
        <strain evidence="11 12">B8</strain>
    </source>
</reference>
<comment type="similarity">
    <text evidence="2">Belongs to the ABC-4 integral membrane protein family. LolC/E subfamily.</text>
</comment>
<evidence type="ECO:0000256" key="7">
    <source>
        <dbReference type="ARBA" id="ARBA00023136"/>
    </source>
</evidence>
<keyword evidence="12" id="KW-1185">Reference proteome</keyword>
<evidence type="ECO:0000256" key="3">
    <source>
        <dbReference type="ARBA" id="ARBA00022448"/>
    </source>
</evidence>
<evidence type="ECO:0000256" key="5">
    <source>
        <dbReference type="ARBA" id="ARBA00022692"/>
    </source>
</evidence>
<evidence type="ECO:0000313" key="12">
    <source>
        <dbReference type="Proteomes" id="UP000698028"/>
    </source>
</evidence>
<feature type="transmembrane region" description="Helical" evidence="8">
    <location>
        <begin position="21"/>
        <end position="49"/>
    </location>
</feature>
<sequence length="416" mass="44937">MILSSYERMAARRYLLPHKGEGFIFVVAGFSVGAVALGVAALIIVMSVMNGFRAELFDRIVGLNGHALVQGYDGRLSDWERIADEAKQIPGVISAQPLIEQPLMATANGRVEGVLARGNRMSDLRESPIITDNVIAGTLDELEPGSGNVAIGARLADLLAAYPGSEISLISPDGRPTPVGTVPRIVTYRVAAIFEVGVYDFDKAFVVMPMEDAQTLLMMGDDVAMVELEVDDPDNVATVLRALQPKVVGEGVLVDWRQMNTALFEALEIERIAMFVVLSIIILVAAFNIASSLIMLVRSKRRDIAILRTMGATRAAMTRIFMTVGLTIGAVGILAGIVLGAIFLFFRQGVVDLIQKLSGQDLWDPSVRFLSELPSKTDPVEVGAIIILTVLLVFLATLFPARKAAATDPVEVLRYE</sequence>
<comment type="caution">
    <text evidence="11">The sequence shown here is derived from an EMBL/GenBank/DDBJ whole genome shotgun (WGS) entry which is preliminary data.</text>
</comment>
<evidence type="ECO:0000313" key="11">
    <source>
        <dbReference type="EMBL" id="MBW0145208.1"/>
    </source>
</evidence>
<keyword evidence="6 8" id="KW-1133">Transmembrane helix</keyword>
<evidence type="ECO:0000256" key="8">
    <source>
        <dbReference type="SAM" id="Phobius"/>
    </source>
</evidence>
<keyword evidence="3" id="KW-0813">Transport</keyword>
<evidence type="ECO:0000256" key="1">
    <source>
        <dbReference type="ARBA" id="ARBA00004651"/>
    </source>
</evidence>
<keyword evidence="7 8" id="KW-0472">Membrane</keyword>
<name>A0ABS6V827_9SPHN</name>
<dbReference type="EMBL" id="JAHVAH010000001">
    <property type="protein sequence ID" value="MBW0145208.1"/>
    <property type="molecule type" value="Genomic_DNA"/>
</dbReference>
<feature type="domain" description="MacB-like periplasmic core" evidence="10">
    <location>
        <begin position="31"/>
        <end position="244"/>
    </location>
</feature>
<dbReference type="PANTHER" id="PTHR30489:SF0">
    <property type="entry name" value="LIPOPROTEIN-RELEASING SYSTEM TRANSMEMBRANE PROTEIN LOLE"/>
    <property type="match status" value="1"/>
</dbReference>
<dbReference type="NCBIfam" id="TIGR02212">
    <property type="entry name" value="lolCE"/>
    <property type="match status" value="1"/>
</dbReference>
<evidence type="ECO:0000256" key="2">
    <source>
        <dbReference type="ARBA" id="ARBA00005236"/>
    </source>
</evidence>
<dbReference type="InterPro" id="IPR003838">
    <property type="entry name" value="ABC3_permease_C"/>
</dbReference>
<feature type="domain" description="ABC3 transporter permease C-terminal" evidence="9">
    <location>
        <begin position="276"/>
        <end position="409"/>
    </location>
</feature>